<feature type="domain" description="Aminotransferase class I/classII large" evidence="12">
    <location>
        <begin position="41"/>
        <end position="382"/>
    </location>
</feature>
<evidence type="ECO:0000313" key="14">
    <source>
        <dbReference type="Proteomes" id="UP000001917"/>
    </source>
</evidence>
<evidence type="ECO:0000256" key="5">
    <source>
        <dbReference type="ARBA" id="ARBA00011738"/>
    </source>
</evidence>
<evidence type="ECO:0000256" key="9">
    <source>
        <dbReference type="ARBA" id="ARBA00047715"/>
    </source>
</evidence>
<dbReference type="Proteomes" id="UP000001917">
    <property type="component" value="Chromosome"/>
</dbReference>
<keyword evidence="7" id="KW-0093">Biotin biosynthesis</keyword>
<evidence type="ECO:0000256" key="4">
    <source>
        <dbReference type="ARBA" id="ARBA00010008"/>
    </source>
</evidence>
<organism evidence="13 14">
    <name type="scientific">Alicyclobacillus acidocaldarius subsp. acidocaldarius (strain ATCC 27009 / DSM 446 / BCRC 14685 / JCM 5260 / KCTC 1825 / NBRC 15652 / NCIMB 11725 / NRRL B-14509 / 104-IA)</name>
    <name type="common">Bacillus acidocaldarius</name>
    <dbReference type="NCBI Taxonomy" id="521098"/>
    <lineage>
        <taxon>Bacteria</taxon>
        <taxon>Bacillati</taxon>
        <taxon>Bacillota</taxon>
        <taxon>Bacilli</taxon>
        <taxon>Bacillales</taxon>
        <taxon>Alicyclobacillaceae</taxon>
        <taxon>Alicyclobacillus</taxon>
    </lineage>
</organism>
<sequence>MLKSLESRIVNELFDLREAGRHRSLHSTVVRGARMWLESKEVLHFSSNDYLALSFDHRVREAAQAASHEYGAGATGSRLISGNHPEIEGLEAELASWHGAEASLVFSSGYAANVGVLSALVRSDDVVFSDELNHASLIDGCRMTRARVVVYRHADVQHLEQLMRETPCRGQRFVVSDAVFSMDGDIAPIAELIEIARLFEAVVILDDAHGVGMLGRRGAGTLENFGIVNVDDIVYIGTLSKALGAEGGYVAGRKILIEYLVNRARSFIFSTGLSPMVASSARKARSIAELEDWRRQKVLSLSSALRTSLQQLGYVVRGGETPIVPVIVGDEHSSLTISRHLMSYGIYVPAIRPPSVPEGKCRLRFSLTAAHEMTDVRLVIDVLKDWKPSR</sequence>
<gene>
    <name evidence="13" type="ordered locus">Aaci_2856</name>
</gene>
<dbReference type="UniPathway" id="UPA00078"/>
<evidence type="ECO:0000256" key="7">
    <source>
        <dbReference type="ARBA" id="ARBA00022756"/>
    </source>
</evidence>
<dbReference type="GO" id="GO:0030170">
    <property type="term" value="F:pyridoxal phosphate binding"/>
    <property type="evidence" value="ECO:0007669"/>
    <property type="project" value="InterPro"/>
</dbReference>
<dbReference type="InterPro" id="IPR050087">
    <property type="entry name" value="AON_synthase_class-II"/>
</dbReference>
<dbReference type="RefSeq" id="WP_012812061.1">
    <property type="nucleotide sequence ID" value="NC_013205.1"/>
</dbReference>
<keyword evidence="8 10" id="KW-0663">Pyridoxal phosphate</keyword>
<evidence type="ECO:0000256" key="11">
    <source>
        <dbReference type="RuleBase" id="RU003693"/>
    </source>
</evidence>
<dbReference type="eggNOG" id="COG0156">
    <property type="taxonomic scope" value="Bacteria"/>
</dbReference>
<dbReference type="Gene3D" id="3.40.640.10">
    <property type="entry name" value="Type I PLP-dependent aspartate aminotransferase-like (Major domain)"/>
    <property type="match status" value="1"/>
</dbReference>
<comment type="subunit">
    <text evidence="5 11">Homodimer.</text>
</comment>
<comment type="pathway">
    <text evidence="3 11">Cofactor biosynthesis; biotin biosynthesis.</text>
</comment>
<dbReference type="InterPro" id="IPR015421">
    <property type="entry name" value="PyrdxlP-dep_Trfase_major"/>
</dbReference>
<evidence type="ECO:0000259" key="12">
    <source>
        <dbReference type="Pfam" id="PF00155"/>
    </source>
</evidence>
<dbReference type="GO" id="GO:0009102">
    <property type="term" value="P:biotin biosynthetic process"/>
    <property type="evidence" value="ECO:0007669"/>
    <property type="project" value="UniProtKB-UniRule"/>
</dbReference>
<dbReference type="SUPFAM" id="SSF53383">
    <property type="entry name" value="PLP-dependent transferases"/>
    <property type="match status" value="1"/>
</dbReference>
<name>C8WUP4_ALIAD</name>
<dbReference type="Pfam" id="PF00155">
    <property type="entry name" value="Aminotran_1_2"/>
    <property type="match status" value="1"/>
</dbReference>
<dbReference type="InterPro" id="IPR015424">
    <property type="entry name" value="PyrdxlP-dep_Trfase"/>
</dbReference>
<dbReference type="AlphaFoldDB" id="C8WUP4"/>
<dbReference type="InterPro" id="IPR004839">
    <property type="entry name" value="Aminotransferase_I/II_large"/>
</dbReference>
<evidence type="ECO:0000313" key="13">
    <source>
        <dbReference type="EMBL" id="ACV59860.1"/>
    </source>
</evidence>
<reference evidence="13 14" key="2">
    <citation type="journal article" date="2010" name="Stand. Genomic Sci.">
        <title>Complete genome sequence of Alicyclobacillus acidocaldarius type strain (104-IA).</title>
        <authorList>
            <person name="Mavromatis K."/>
            <person name="Sikorski J."/>
            <person name="Lapidus A."/>
            <person name="Glavina Del Rio T."/>
            <person name="Copeland A."/>
            <person name="Tice H."/>
            <person name="Cheng J.F."/>
            <person name="Lucas S."/>
            <person name="Chen F."/>
            <person name="Nolan M."/>
            <person name="Bruce D."/>
            <person name="Goodwin L."/>
            <person name="Pitluck S."/>
            <person name="Ivanova N."/>
            <person name="Ovchinnikova G."/>
            <person name="Pati A."/>
            <person name="Chen A."/>
            <person name="Palaniappan K."/>
            <person name="Land M."/>
            <person name="Hauser L."/>
            <person name="Chang Y.J."/>
            <person name="Jeffries C.D."/>
            <person name="Chain P."/>
            <person name="Meincke L."/>
            <person name="Sims D."/>
            <person name="Chertkov O."/>
            <person name="Han C."/>
            <person name="Brettin T."/>
            <person name="Detter J.C."/>
            <person name="Wahrenburg C."/>
            <person name="Rohde M."/>
            <person name="Pukall R."/>
            <person name="Goker M."/>
            <person name="Bristow J."/>
            <person name="Eisen J.A."/>
            <person name="Markowitz V."/>
            <person name="Hugenholtz P."/>
            <person name="Klenk H.P."/>
            <person name="Kyrpides N.C."/>
        </authorList>
    </citation>
    <scope>NUCLEOTIDE SEQUENCE [LARGE SCALE GENOMIC DNA]</scope>
    <source>
        <strain evidence="14">ATCC 27009 / DSM 446 / BCRC 14685 / JCM 5260 / KCTC 1825 / NBRC 15652 / NCIMB 11725 / NRRL B-14509 / 104-IA</strain>
    </source>
</reference>
<dbReference type="EC" id="2.3.1.47" evidence="11"/>
<dbReference type="CDD" id="cd06454">
    <property type="entry name" value="KBL_like"/>
    <property type="match status" value="1"/>
</dbReference>
<comment type="cofactor">
    <cofactor evidence="1 10 11">
        <name>pyridoxal 5'-phosphate</name>
        <dbReference type="ChEBI" id="CHEBI:597326"/>
    </cofactor>
</comment>
<dbReference type="HOGENOM" id="CLU_015846_11_0_9"/>
<comment type="catalytic activity">
    <reaction evidence="9 11">
        <text>6-carboxyhexanoyl-[ACP] + L-alanine + H(+) = (8S)-8-amino-7-oxononanoate + holo-[ACP] + CO2</text>
        <dbReference type="Rhea" id="RHEA:42288"/>
        <dbReference type="Rhea" id="RHEA-COMP:9685"/>
        <dbReference type="Rhea" id="RHEA-COMP:9955"/>
        <dbReference type="ChEBI" id="CHEBI:15378"/>
        <dbReference type="ChEBI" id="CHEBI:16526"/>
        <dbReference type="ChEBI" id="CHEBI:57972"/>
        <dbReference type="ChEBI" id="CHEBI:64479"/>
        <dbReference type="ChEBI" id="CHEBI:78846"/>
        <dbReference type="ChEBI" id="CHEBI:149468"/>
        <dbReference type="EC" id="2.3.1.47"/>
    </reaction>
</comment>
<dbReference type="Gene3D" id="3.90.1150.10">
    <property type="entry name" value="Aspartate Aminotransferase, domain 1"/>
    <property type="match status" value="1"/>
</dbReference>
<dbReference type="InterPro" id="IPR015422">
    <property type="entry name" value="PyrdxlP-dep_Trfase_small"/>
</dbReference>
<evidence type="ECO:0000256" key="2">
    <source>
        <dbReference type="ARBA" id="ARBA00002513"/>
    </source>
</evidence>
<dbReference type="InterPro" id="IPR004723">
    <property type="entry name" value="AONS_Archaea/Proteobacteria"/>
</dbReference>
<protein>
    <recommendedName>
        <fullName evidence="11">8-amino-7-ketopelargonate synthase</fullName>
        <ecNumber evidence="11">2.3.1.47</ecNumber>
    </recommendedName>
</protein>
<dbReference type="NCBIfam" id="TIGR00858">
    <property type="entry name" value="bioF"/>
    <property type="match status" value="1"/>
</dbReference>
<evidence type="ECO:0000256" key="3">
    <source>
        <dbReference type="ARBA" id="ARBA00004746"/>
    </source>
</evidence>
<proteinExistence type="inferred from homology"/>
<feature type="modified residue" description="N6-(pyridoxal phosphate)lysine" evidence="10">
    <location>
        <position position="241"/>
    </location>
</feature>
<comment type="function">
    <text evidence="2 11">Catalyzes the decarboxylative condensation of pimeloyl-[acyl-carrier protein] and L-alanine to produce 8-amino-7-oxononanoate (AON), [acyl-carrier protein], and carbon dioxide.</text>
</comment>
<evidence type="ECO:0000256" key="6">
    <source>
        <dbReference type="ARBA" id="ARBA00022679"/>
    </source>
</evidence>
<dbReference type="EMBL" id="CP001727">
    <property type="protein sequence ID" value="ACV59860.1"/>
    <property type="molecule type" value="Genomic_DNA"/>
</dbReference>
<dbReference type="KEGG" id="aac:Aaci_2856"/>
<accession>C8WUP4</accession>
<keyword evidence="6 11" id="KW-0808">Transferase</keyword>
<comment type="similarity">
    <text evidence="4 11">Belongs to the class-II pyridoxal-phosphate-dependent aminotransferase family. BioF subfamily.</text>
</comment>
<dbReference type="PROSITE" id="PS00599">
    <property type="entry name" value="AA_TRANSFER_CLASS_2"/>
    <property type="match status" value="1"/>
</dbReference>
<keyword evidence="13" id="KW-0012">Acyltransferase</keyword>
<dbReference type="InterPro" id="IPR001917">
    <property type="entry name" value="Aminotrans_II_pyridoxalP_BS"/>
</dbReference>
<dbReference type="STRING" id="521098.Aaci_2856"/>
<evidence type="ECO:0000256" key="8">
    <source>
        <dbReference type="ARBA" id="ARBA00022898"/>
    </source>
</evidence>
<evidence type="ECO:0000256" key="10">
    <source>
        <dbReference type="PIRSR" id="PIRSR604723-51"/>
    </source>
</evidence>
<keyword evidence="14" id="KW-1185">Reference proteome</keyword>
<dbReference type="PANTHER" id="PTHR13693">
    <property type="entry name" value="CLASS II AMINOTRANSFERASE/8-AMINO-7-OXONONANOATE SYNTHASE"/>
    <property type="match status" value="1"/>
</dbReference>
<evidence type="ECO:0000256" key="1">
    <source>
        <dbReference type="ARBA" id="ARBA00001933"/>
    </source>
</evidence>
<dbReference type="PANTHER" id="PTHR13693:SF100">
    <property type="entry name" value="8-AMINO-7-OXONONANOATE SYNTHASE"/>
    <property type="match status" value="1"/>
</dbReference>
<dbReference type="GO" id="GO:0008710">
    <property type="term" value="F:8-amino-7-oxononanoate synthase activity"/>
    <property type="evidence" value="ECO:0007669"/>
    <property type="project" value="UniProtKB-UniRule"/>
</dbReference>
<reference evidence="14" key="1">
    <citation type="submission" date="2009-09" db="EMBL/GenBank/DDBJ databases">
        <title>The complete chromosome of Alicyclobacillus acidocaldarius subsp. acidocaldarius DSM 446.</title>
        <authorList>
            <consortium name="US DOE Joint Genome Institute (JGI-PGF)"/>
            <person name="Lucas S."/>
            <person name="Copeland A."/>
            <person name="Lapidus A."/>
            <person name="Glavina del Rio T."/>
            <person name="Dalin E."/>
            <person name="Tice H."/>
            <person name="Bruce D."/>
            <person name="Goodwin L."/>
            <person name="Pitluck S."/>
            <person name="Kyrpides N."/>
            <person name="Mavromatis K."/>
            <person name="Ivanova N."/>
            <person name="Ovchinnikova G."/>
            <person name="Chertkov O."/>
            <person name="Sims D."/>
            <person name="Brettin T."/>
            <person name="Detter J.C."/>
            <person name="Han C."/>
            <person name="Larimer F."/>
            <person name="Land M."/>
            <person name="Hauser L."/>
            <person name="Markowitz V."/>
            <person name="Cheng J.-F."/>
            <person name="Hugenholtz P."/>
            <person name="Woyke T."/>
            <person name="Wu D."/>
            <person name="Pukall R."/>
            <person name="Klenk H.-P."/>
            <person name="Eisen J.A."/>
        </authorList>
    </citation>
    <scope>NUCLEOTIDE SEQUENCE [LARGE SCALE GENOMIC DNA]</scope>
    <source>
        <strain evidence="14">ATCC 27009 / DSM 446 / BCRC 14685 / JCM 5260 / KCTC 1825 / NBRC 15652 / NCIMB 11725 / NRRL B-14509 / 104-IA</strain>
    </source>
</reference>